<feature type="chain" id="PRO_5039552461" description="Lipoprotein" evidence="1">
    <location>
        <begin position="34"/>
        <end position="301"/>
    </location>
</feature>
<accession>A0A2T4UHP2</accession>
<comment type="caution">
    <text evidence="2">The sequence shown here is derived from an EMBL/GenBank/DDBJ whole genome shotgun (WGS) entry which is preliminary data.</text>
</comment>
<evidence type="ECO:0000313" key="3">
    <source>
        <dbReference type="Proteomes" id="UP000240739"/>
    </source>
</evidence>
<keyword evidence="1" id="KW-0732">Signal</keyword>
<proteinExistence type="predicted"/>
<dbReference type="PROSITE" id="PS51257">
    <property type="entry name" value="PROKAR_LIPOPROTEIN"/>
    <property type="match status" value="1"/>
</dbReference>
<reference evidence="2 3" key="1">
    <citation type="submission" date="2018-03" db="EMBL/GenBank/DDBJ databases">
        <title>Aquarubrobacter algicola gen. nov., sp. nov., a novel actinobacterium isolated from shallow eutrophic lake during the end of cyanobacterial harmful algal blooms.</title>
        <authorList>
            <person name="Chun S.J."/>
        </authorList>
    </citation>
    <scope>NUCLEOTIDE SEQUENCE [LARGE SCALE GENOMIC DNA]</scope>
    <source>
        <strain evidence="2 3">Seoho-28</strain>
    </source>
</reference>
<organism evidence="2 3">
    <name type="scientific">Paraconexibacter algicola</name>
    <dbReference type="NCBI Taxonomy" id="2133960"/>
    <lineage>
        <taxon>Bacteria</taxon>
        <taxon>Bacillati</taxon>
        <taxon>Actinomycetota</taxon>
        <taxon>Thermoleophilia</taxon>
        <taxon>Solirubrobacterales</taxon>
        <taxon>Paraconexibacteraceae</taxon>
        <taxon>Paraconexibacter</taxon>
    </lineage>
</organism>
<dbReference type="AlphaFoldDB" id="A0A2T4UHP2"/>
<feature type="signal peptide" evidence="1">
    <location>
        <begin position="1"/>
        <end position="33"/>
    </location>
</feature>
<evidence type="ECO:0000313" key="2">
    <source>
        <dbReference type="EMBL" id="PTL58762.1"/>
    </source>
</evidence>
<gene>
    <name evidence="2" type="ORF">C7Y72_03415</name>
</gene>
<keyword evidence="3" id="KW-1185">Reference proteome</keyword>
<sequence>MRAPGAPVRSSHRRGAAAVVVALGLGLSAAACGSDGGADGADRPGPLPTGVTVFLDQARQDQGSRRVQIQVRNAGPGLLTVDAAELRSSRVRTVARYRGPALVAAGAATNLTVPLGTGRCARDGEGLGARVVLTAHREGGPVQRSQAPVRDRYDGVGRLLAGDCARSHLRTAELGRVAVSGRGTDARLDVELVLAARAGGPPVRVDRVLGTTLLAPVGGSERIGRTLAPGGPPLRARVRFVPNRCDVHVVAEDRAGTILLVRLTPAGGPAGTLQLRMDEPRGAVVFDWLAERCRFADTGDR</sequence>
<evidence type="ECO:0000256" key="1">
    <source>
        <dbReference type="SAM" id="SignalP"/>
    </source>
</evidence>
<dbReference type="EMBL" id="PYYB01000001">
    <property type="protein sequence ID" value="PTL58762.1"/>
    <property type="molecule type" value="Genomic_DNA"/>
</dbReference>
<name>A0A2T4UHP2_9ACTN</name>
<protein>
    <recommendedName>
        <fullName evidence="4">Lipoprotein</fullName>
    </recommendedName>
</protein>
<dbReference type="Proteomes" id="UP000240739">
    <property type="component" value="Unassembled WGS sequence"/>
</dbReference>
<evidence type="ECO:0008006" key="4">
    <source>
        <dbReference type="Google" id="ProtNLM"/>
    </source>
</evidence>